<evidence type="ECO:0000256" key="1">
    <source>
        <dbReference type="ARBA" id="ARBA00001968"/>
    </source>
</evidence>
<name>A0A9P0NPZ3_ACAOB</name>
<evidence type="ECO:0000256" key="7">
    <source>
        <dbReference type="ARBA" id="ARBA00023242"/>
    </source>
</evidence>
<dbReference type="GO" id="GO:0046872">
    <property type="term" value="F:metal ion binding"/>
    <property type="evidence" value="ECO:0007669"/>
    <property type="project" value="UniProtKB-KW"/>
</dbReference>
<comment type="similarity">
    <text evidence="3">Belongs to the HARBI1 family.</text>
</comment>
<evidence type="ECO:0000259" key="8">
    <source>
        <dbReference type="Pfam" id="PF13359"/>
    </source>
</evidence>
<dbReference type="EMBL" id="CAKOFQ010006653">
    <property type="protein sequence ID" value="CAH1954254.1"/>
    <property type="molecule type" value="Genomic_DNA"/>
</dbReference>
<protein>
    <recommendedName>
        <fullName evidence="8">DDE Tnp4 domain-containing protein</fullName>
    </recommendedName>
</protein>
<reference evidence="9" key="1">
    <citation type="submission" date="2022-03" db="EMBL/GenBank/DDBJ databases">
        <authorList>
            <person name="Sayadi A."/>
        </authorList>
    </citation>
    <scope>NUCLEOTIDE SEQUENCE</scope>
</reference>
<comment type="subcellular location">
    <subcellularLocation>
        <location evidence="2">Nucleus</location>
    </subcellularLocation>
</comment>
<dbReference type="Pfam" id="PF13359">
    <property type="entry name" value="DDE_Tnp_4"/>
    <property type="match status" value="1"/>
</dbReference>
<dbReference type="GO" id="GO:0004518">
    <property type="term" value="F:nuclease activity"/>
    <property type="evidence" value="ECO:0007669"/>
    <property type="project" value="UniProtKB-KW"/>
</dbReference>
<evidence type="ECO:0000256" key="4">
    <source>
        <dbReference type="ARBA" id="ARBA00022722"/>
    </source>
</evidence>
<evidence type="ECO:0000256" key="3">
    <source>
        <dbReference type="ARBA" id="ARBA00006958"/>
    </source>
</evidence>
<dbReference type="GO" id="GO:0016787">
    <property type="term" value="F:hydrolase activity"/>
    <property type="evidence" value="ECO:0007669"/>
    <property type="project" value="UniProtKB-KW"/>
</dbReference>
<keyword evidence="10" id="KW-1185">Reference proteome</keyword>
<dbReference type="AlphaFoldDB" id="A0A9P0NPZ3"/>
<dbReference type="PANTHER" id="PTHR22930">
    <property type="match status" value="1"/>
</dbReference>
<gene>
    <name evidence="9" type="ORF">ACAOBT_LOCUS446</name>
</gene>
<evidence type="ECO:0000256" key="5">
    <source>
        <dbReference type="ARBA" id="ARBA00022723"/>
    </source>
</evidence>
<dbReference type="InterPro" id="IPR045249">
    <property type="entry name" value="HARBI1-like"/>
</dbReference>
<feature type="domain" description="DDE Tnp4" evidence="8">
    <location>
        <begin position="55"/>
        <end position="188"/>
    </location>
</feature>
<comment type="caution">
    <text evidence="9">The sequence shown here is derived from an EMBL/GenBank/DDBJ whole genome shotgun (WGS) entry which is preliminary data.</text>
</comment>
<dbReference type="GO" id="GO:0005634">
    <property type="term" value="C:nucleus"/>
    <property type="evidence" value="ECO:0007669"/>
    <property type="project" value="UniProtKB-SubCell"/>
</dbReference>
<keyword evidence="7" id="KW-0539">Nucleus</keyword>
<dbReference type="Proteomes" id="UP001152888">
    <property type="component" value="Unassembled WGS sequence"/>
</dbReference>
<dbReference type="OrthoDB" id="6770542at2759"/>
<evidence type="ECO:0000313" key="9">
    <source>
        <dbReference type="EMBL" id="CAH1954254.1"/>
    </source>
</evidence>
<evidence type="ECO:0000313" key="10">
    <source>
        <dbReference type="Proteomes" id="UP001152888"/>
    </source>
</evidence>
<comment type="cofactor">
    <cofactor evidence="1">
        <name>a divalent metal cation</name>
        <dbReference type="ChEBI" id="CHEBI:60240"/>
    </cofactor>
</comment>
<organism evidence="9 10">
    <name type="scientific">Acanthoscelides obtectus</name>
    <name type="common">Bean weevil</name>
    <name type="synonym">Bruchus obtectus</name>
    <dbReference type="NCBI Taxonomy" id="200917"/>
    <lineage>
        <taxon>Eukaryota</taxon>
        <taxon>Metazoa</taxon>
        <taxon>Ecdysozoa</taxon>
        <taxon>Arthropoda</taxon>
        <taxon>Hexapoda</taxon>
        <taxon>Insecta</taxon>
        <taxon>Pterygota</taxon>
        <taxon>Neoptera</taxon>
        <taxon>Endopterygota</taxon>
        <taxon>Coleoptera</taxon>
        <taxon>Polyphaga</taxon>
        <taxon>Cucujiformia</taxon>
        <taxon>Chrysomeloidea</taxon>
        <taxon>Chrysomelidae</taxon>
        <taxon>Bruchinae</taxon>
        <taxon>Bruchini</taxon>
        <taxon>Acanthoscelides</taxon>
    </lineage>
</organism>
<proteinExistence type="inferred from homology"/>
<dbReference type="PANTHER" id="PTHR22930:SF289">
    <property type="entry name" value="DDE TNP4 DOMAIN-CONTAINING PROTEIN-RELATED"/>
    <property type="match status" value="1"/>
</dbReference>
<dbReference type="InterPro" id="IPR027806">
    <property type="entry name" value="HARBI1_dom"/>
</dbReference>
<keyword evidence="6" id="KW-0378">Hydrolase</keyword>
<evidence type="ECO:0000256" key="6">
    <source>
        <dbReference type="ARBA" id="ARBA00022801"/>
    </source>
</evidence>
<sequence length="272" mass="31457">MSQQSISRAIHEITNAIISTFSEQLVHFPRTALEKHVIKQRFMEARGFPGVIGAIDCTHVEILRPTLEEHNYLNRKGYHSKNIQIVCDHDLNILNINARFAGASHDSYIWRNSLVRNDLEGDRHSWLLGDSGYPQEPWLITPIQNALPGSPERRYTDSHIQTRNCVERCIGVLKGRFLCLSNPRRQKLKMPWHHDCNDEGLRDNLFIQPLNCLRLVEPGKAFSGRLFHRLKTLGTKELPYQPNLDVLSWDGRPKSDRLVTRWHHGAERIPLT</sequence>
<evidence type="ECO:0000256" key="2">
    <source>
        <dbReference type="ARBA" id="ARBA00004123"/>
    </source>
</evidence>
<keyword evidence="4" id="KW-0540">Nuclease</keyword>
<keyword evidence="5" id="KW-0479">Metal-binding</keyword>
<accession>A0A9P0NPZ3</accession>